<comment type="caution">
    <text evidence="1">The sequence shown here is derived from an EMBL/GenBank/DDBJ whole genome shotgun (WGS) entry which is preliminary data.</text>
</comment>
<gene>
    <name evidence="1" type="ORF">QJS10_CPB17g00972</name>
</gene>
<evidence type="ECO:0000313" key="2">
    <source>
        <dbReference type="Proteomes" id="UP001180020"/>
    </source>
</evidence>
<proteinExistence type="predicted"/>
<dbReference type="AlphaFoldDB" id="A0AAV9CSP0"/>
<dbReference type="Proteomes" id="UP001180020">
    <property type="component" value="Unassembled WGS sequence"/>
</dbReference>
<reference evidence="1" key="1">
    <citation type="journal article" date="2023" name="Nat. Commun.">
        <title>Diploid and tetraploid genomes of Acorus and the evolution of monocots.</title>
        <authorList>
            <person name="Ma L."/>
            <person name="Liu K.W."/>
            <person name="Li Z."/>
            <person name="Hsiao Y.Y."/>
            <person name="Qi Y."/>
            <person name="Fu T."/>
            <person name="Tang G.D."/>
            <person name="Zhang D."/>
            <person name="Sun W.H."/>
            <person name="Liu D.K."/>
            <person name="Li Y."/>
            <person name="Chen G.Z."/>
            <person name="Liu X.D."/>
            <person name="Liao X.Y."/>
            <person name="Jiang Y.T."/>
            <person name="Yu X."/>
            <person name="Hao Y."/>
            <person name="Huang J."/>
            <person name="Zhao X.W."/>
            <person name="Ke S."/>
            <person name="Chen Y.Y."/>
            <person name="Wu W.L."/>
            <person name="Hsu J.L."/>
            <person name="Lin Y.F."/>
            <person name="Huang M.D."/>
            <person name="Li C.Y."/>
            <person name="Huang L."/>
            <person name="Wang Z.W."/>
            <person name="Zhao X."/>
            <person name="Zhong W.Y."/>
            <person name="Peng D.H."/>
            <person name="Ahmad S."/>
            <person name="Lan S."/>
            <person name="Zhang J.S."/>
            <person name="Tsai W.C."/>
            <person name="Van de Peer Y."/>
            <person name="Liu Z.J."/>
        </authorList>
    </citation>
    <scope>NUCLEOTIDE SEQUENCE</scope>
    <source>
        <strain evidence="1">CP</strain>
    </source>
</reference>
<keyword evidence="2" id="KW-1185">Reference proteome</keyword>
<protein>
    <submittedName>
        <fullName evidence="1">Uncharacterized protein</fullName>
    </submittedName>
</protein>
<evidence type="ECO:0000313" key="1">
    <source>
        <dbReference type="EMBL" id="KAK1292183.1"/>
    </source>
</evidence>
<sequence length="102" mass="12146">MERNASSDAEIGRLWKFDGYHDSLGKIGVGRFVIWPHKNMFIVPGCLVFSFKEYIKTSLGDQVKDKKESKTKLYRVEEMDYVEMEEERVKKIKVFRFDMKKE</sequence>
<reference evidence="1" key="2">
    <citation type="submission" date="2023-06" db="EMBL/GenBank/DDBJ databases">
        <authorList>
            <person name="Ma L."/>
            <person name="Liu K.-W."/>
            <person name="Li Z."/>
            <person name="Hsiao Y.-Y."/>
            <person name="Qi Y."/>
            <person name="Fu T."/>
            <person name="Tang G."/>
            <person name="Zhang D."/>
            <person name="Sun W.-H."/>
            <person name="Liu D.-K."/>
            <person name="Li Y."/>
            <person name="Chen G.-Z."/>
            <person name="Liu X.-D."/>
            <person name="Liao X.-Y."/>
            <person name="Jiang Y.-T."/>
            <person name="Yu X."/>
            <person name="Hao Y."/>
            <person name="Huang J."/>
            <person name="Zhao X.-W."/>
            <person name="Ke S."/>
            <person name="Chen Y.-Y."/>
            <person name="Wu W.-L."/>
            <person name="Hsu J.-L."/>
            <person name="Lin Y.-F."/>
            <person name="Huang M.-D."/>
            <person name="Li C.-Y."/>
            <person name="Huang L."/>
            <person name="Wang Z.-W."/>
            <person name="Zhao X."/>
            <person name="Zhong W.-Y."/>
            <person name="Peng D.-H."/>
            <person name="Ahmad S."/>
            <person name="Lan S."/>
            <person name="Zhang J.-S."/>
            <person name="Tsai W.-C."/>
            <person name="Van De Peer Y."/>
            <person name="Liu Z.-J."/>
        </authorList>
    </citation>
    <scope>NUCLEOTIDE SEQUENCE</scope>
    <source>
        <strain evidence="1">CP</strain>
        <tissue evidence="1">Leaves</tissue>
    </source>
</reference>
<name>A0AAV9CSP0_ACOCL</name>
<accession>A0AAV9CSP0</accession>
<dbReference type="EMBL" id="JAUJYO010000017">
    <property type="protein sequence ID" value="KAK1292183.1"/>
    <property type="molecule type" value="Genomic_DNA"/>
</dbReference>
<organism evidence="1 2">
    <name type="scientific">Acorus calamus</name>
    <name type="common">Sweet flag</name>
    <dbReference type="NCBI Taxonomy" id="4465"/>
    <lineage>
        <taxon>Eukaryota</taxon>
        <taxon>Viridiplantae</taxon>
        <taxon>Streptophyta</taxon>
        <taxon>Embryophyta</taxon>
        <taxon>Tracheophyta</taxon>
        <taxon>Spermatophyta</taxon>
        <taxon>Magnoliopsida</taxon>
        <taxon>Liliopsida</taxon>
        <taxon>Acoraceae</taxon>
        <taxon>Acorus</taxon>
    </lineage>
</organism>